<dbReference type="RefSeq" id="WP_153248759.1">
    <property type="nucleotide sequence ID" value="NZ_CP044205.1"/>
</dbReference>
<accession>A0A5Q0BFZ0</accession>
<dbReference type="InParanoid" id="A0A5Q0BFZ0"/>
<dbReference type="OrthoDB" id="5566346at2"/>
<sequence length="298" mass="32267">MNVTLENGKPVRGDLIKSVILRSDATPIPSTVEAEIRVDADMRRQLAEGKRFYAGKDGDAYRIINDPYSAGGYYQGGHDMGAVKLIGVLDCCHAVSFVRSTAIIKERATLSQIYRACGATIKAVDADFPVPRFVCPIGQPPTFPIALALQEAGGIVRWKSGKLRYFRLADLFTQKTVMSIRSESAEDVGSGFSERPEIPCFYSVDDAGQIIFGNRDKARTARFVPGKNIQQLRNMTRCLVKRKIAQVGFTPAIAAGDLIDVVGGAPLAVVTAAHVYQSGTDGSGSNQYSKLWLSSLEG</sequence>
<dbReference type="KEGG" id="mmob:F6R98_09115"/>
<name>A0A5Q0BFZ0_9GAMM</name>
<keyword evidence="3" id="KW-1185">Reference proteome</keyword>
<evidence type="ECO:0000313" key="1">
    <source>
        <dbReference type="EMBL" id="QFY42763.1"/>
    </source>
</evidence>
<proteinExistence type="predicted"/>
<dbReference type="AlphaFoldDB" id="A0A5Q0BFZ0"/>
<evidence type="ECO:0000313" key="3">
    <source>
        <dbReference type="Proteomes" id="UP000325755"/>
    </source>
</evidence>
<evidence type="ECO:0000313" key="2">
    <source>
        <dbReference type="EMBL" id="QFY43012.1"/>
    </source>
</evidence>
<dbReference type="EMBL" id="CP044205">
    <property type="protein sequence ID" value="QFY43012.1"/>
    <property type="molecule type" value="Genomic_DNA"/>
</dbReference>
<protein>
    <submittedName>
        <fullName evidence="1">Uncharacterized protein</fullName>
    </submittedName>
</protein>
<gene>
    <name evidence="1" type="ORF">F6R98_09115</name>
    <name evidence="2" type="ORF">F6R98_10620</name>
</gene>
<dbReference type="Proteomes" id="UP000325755">
    <property type="component" value="Chromosome"/>
</dbReference>
<dbReference type="EMBL" id="CP044205">
    <property type="protein sequence ID" value="QFY42763.1"/>
    <property type="molecule type" value="Genomic_DNA"/>
</dbReference>
<reference evidence="1 3" key="1">
    <citation type="submission" date="2019-09" db="EMBL/GenBank/DDBJ databases">
        <title>Ecophysiology of the spiral-shaped methanotroph Methylospira mobilis as revealed by the complete genome sequence.</title>
        <authorList>
            <person name="Oshkin I.Y."/>
            <person name="Dedysh S.N."/>
            <person name="Miroshnikov K."/>
            <person name="Danilova O.V."/>
            <person name="Hakobyan A."/>
            <person name="Liesack W."/>
        </authorList>
    </citation>
    <scope>NUCLEOTIDE SEQUENCE [LARGE SCALE GENOMIC DNA]</scope>
    <source>
        <strain evidence="1 3">Shm1</strain>
    </source>
</reference>
<dbReference type="KEGG" id="mmob:F6R98_10620"/>
<organism evidence="1 3">
    <name type="scientific">Candidatus Methylospira mobilis</name>
    <dbReference type="NCBI Taxonomy" id="1808979"/>
    <lineage>
        <taxon>Bacteria</taxon>
        <taxon>Pseudomonadati</taxon>
        <taxon>Pseudomonadota</taxon>
        <taxon>Gammaproteobacteria</taxon>
        <taxon>Methylococcales</taxon>
        <taxon>Methylococcaceae</taxon>
        <taxon>Candidatus Methylospira</taxon>
    </lineage>
</organism>